<dbReference type="RefSeq" id="WP_130424153.1">
    <property type="nucleotide sequence ID" value="NZ_SHKW01000002.1"/>
</dbReference>
<reference evidence="2 3" key="1">
    <citation type="submission" date="2019-02" db="EMBL/GenBank/DDBJ databases">
        <title>Genomic Encyclopedia of Archaeal and Bacterial Type Strains, Phase II (KMG-II): from individual species to whole genera.</title>
        <authorList>
            <person name="Goeker M."/>
        </authorList>
    </citation>
    <scope>NUCLEOTIDE SEQUENCE [LARGE SCALE GENOMIC DNA]</scope>
    <source>
        <strain evidence="2 3">DSM 18101</strain>
    </source>
</reference>
<dbReference type="EMBL" id="SHKW01000002">
    <property type="protein sequence ID" value="RZU35710.1"/>
    <property type="molecule type" value="Genomic_DNA"/>
</dbReference>
<feature type="signal peptide" evidence="1">
    <location>
        <begin position="1"/>
        <end position="23"/>
    </location>
</feature>
<evidence type="ECO:0000313" key="3">
    <source>
        <dbReference type="Proteomes" id="UP000292958"/>
    </source>
</evidence>
<dbReference type="Proteomes" id="UP000292958">
    <property type="component" value="Unassembled WGS sequence"/>
</dbReference>
<protein>
    <submittedName>
        <fullName evidence="2">Uncharacterized protein</fullName>
    </submittedName>
</protein>
<evidence type="ECO:0000313" key="2">
    <source>
        <dbReference type="EMBL" id="RZU35710.1"/>
    </source>
</evidence>
<proteinExistence type="predicted"/>
<keyword evidence="3" id="KW-1185">Reference proteome</keyword>
<name>A0A4Q7YEX4_9BACT</name>
<accession>A0A4Q7YEX4</accession>
<comment type="caution">
    <text evidence="2">The sequence shown here is derived from an EMBL/GenBank/DDBJ whole genome shotgun (WGS) entry which is preliminary data.</text>
</comment>
<organism evidence="2 3">
    <name type="scientific">Edaphobacter modestus</name>
    <dbReference type="NCBI Taxonomy" id="388466"/>
    <lineage>
        <taxon>Bacteria</taxon>
        <taxon>Pseudomonadati</taxon>
        <taxon>Acidobacteriota</taxon>
        <taxon>Terriglobia</taxon>
        <taxon>Terriglobales</taxon>
        <taxon>Acidobacteriaceae</taxon>
        <taxon>Edaphobacter</taxon>
    </lineage>
</organism>
<dbReference type="AlphaFoldDB" id="A0A4Q7YEX4"/>
<keyword evidence="1" id="KW-0732">Signal</keyword>
<feature type="chain" id="PRO_5020374679" evidence="1">
    <location>
        <begin position="24"/>
        <end position="60"/>
    </location>
</feature>
<dbReference type="Gene3D" id="3.40.1090.10">
    <property type="entry name" value="Cytosolic phospholipase A2 catalytic domain"/>
    <property type="match status" value="1"/>
</dbReference>
<dbReference type="InterPro" id="IPR016035">
    <property type="entry name" value="Acyl_Trfase/lysoPLipase"/>
</dbReference>
<sequence length="60" mass="6464">MKSRGARAWLTLCVIAAASSVHSQELFKHEKVHPKLGLVLEGGGALGLAHIGVITWMEEQ</sequence>
<gene>
    <name evidence="2" type="ORF">BDD14_5802</name>
</gene>
<dbReference type="SUPFAM" id="SSF52151">
    <property type="entry name" value="FabD/lysophospholipase-like"/>
    <property type="match status" value="1"/>
</dbReference>
<evidence type="ECO:0000256" key="1">
    <source>
        <dbReference type="SAM" id="SignalP"/>
    </source>
</evidence>